<proteinExistence type="predicted"/>
<name>A8N8U4_COPC7</name>
<dbReference type="HOGENOM" id="CLU_1107066_0_0_1"/>
<dbReference type="InParanoid" id="A8N8U4"/>
<dbReference type="KEGG" id="cci:CC1G_00819"/>
<dbReference type="Gene3D" id="3.40.630.20">
    <property type="entry name" value="Peptidase C15, pyroglutamyl peptidase I-like"/>
    <property type="match status" value="1"/>
</dbReference>
<dbReference type="GeneID" id="6007737"/>
<evidence type="ECO:0000313" key="2">
    <source>
        <dbReference type="EMBL" id="EAU90435.2"/>
    </source>
</evidence>
<dbReference type="InterPro" id="IPR036440">
    <property type="entry name" value="Peptidase_C15-like_sf"/>
</dbReference>
<sequence length="251" mass="26802">MSASPNDDPIASGQSGEGTSSTKANDEQAQQQQPQAEEEGPKTYHVLVTGFGPQPFMKHKTNPSWLAVKALHNMTISSDQWFDVFGNIVVATPGSEKKGPVGSTSAGTATPPGAAPAPVSSPIVSHGKRSWETAMLLRTITSELPHQSLLHPNRPSRPQLGPQSSRTHPWRRSQARLFPHCPNQAHSTFTSPRSKSRSCTKQFSTSSPASTSNPPSSLPTRPSSSSHPISHLPRKADMILSSILVLLGGAR</sequence>
<feature type="region of interest" description="Disordered" evidence="1">
    <location>
        <begin position="145"/>
        <end position="232"/>
    </location>
</feature>
<reference evidence="2 3" key="1">
    <citation type="journal article" date="2010" name="Proc. Natl. Acad. Sci. U.S.A.">
        <title>Insights into evolution of multicellular fungi from the assembled chromosomes of the mushroom Coprinopsis cinerea (Coprinus cinereus).</title>
        <authorList>
            <person name="Stajich J.E."/>
            <person name="Wilke S.K."/>
            <person name="Ahren D."/>
            <person name="Au C.H."/>
            <person name="Birren B.W."/>
            <person name="Borodovsky M."/>
            <person name="Burns C."/>
            <person name="Canback B."/>
            <person name="Casselton L.A."/>
            <person name="Cheng C.K."/>
            <person name="Deng J."/>
            <person name="Dietrich F.S."/>
            <person name="Fargo D.C."/>
            <person name="Farman M.L."/>
            <person name="Gathman A.C."/>
            <person name="Goldberg J."/>
            <person name="Guigo R."/>
            <person name="Hoegger P.J."/>
            <person name="Hooker J.B."/>
            <person name="Huggins A."/>
            <person name="James T.Y."/>
            <person name="Kamada T."/>
            <person name="Kilaru S."/>
            <person name="Kodira C."/>
            <person name="Kues U."/>
            <person name="Kupfer D."/>
            <person name="Kwan H.S."/>
            <person name="Lomsadze A."/>
            <person name="Li W."/>
            <person name="Lilly W.W."/>
            <person name="Ma L.J."/>
            <person name="Mackey A.J."/>
            <person name="Manning G."/>
            <person name="Martin F."/>
            <person name="Muraguchi H."/>
            <person name="Natvig D.O."/>
            <person name="Palmerini H."/>
            <person name="Ramesh M.A."/>
            <person name="Rehmeyer C.J."/>
            <person name="Roe B.A."/>
            <person name="Shenoy N."/>
            <person name="Stanke M."/>
            <person name="Ter-Hovhannisyan V."/>
            <person name="Tunlid A."/>
            <person name="Velagapudi R."/>
            <person name="Vision T.J."/>
            <person name="Zeng Q."/>
            <person name="Zolan M.E."/>
            <person name="Pukkila P.J."/>
        </authorList>
    </citation>
    <scope>NUCLEOTIDE SEQUENCE [LARGE SCALE GENOMIC DNA]</scope>
    <source>
        <strain evidence="3">Okayama-7 / 130 / ATCC MYA-4618 / FGSC 9003</strain>
    </source>
</reference>
<organism evidence="2 3">
    <name type="scientific">Coprinopsis cinerea (strain Okayama-7 / 130 / ATCC MYA-4618 / FGSC 9003)</name>
    <name type="common">Inky cap fungus</name>
    <name type="synonym">Hormographiella aspergillata</name>
    <dbReference type="NCBI Taxonomy" id="240176"/>
    <lineage>
        <taxon>Eukaryota</taxon>
        <taxon>Fungi</taxon>
        <taxon>Dikarya</taxon>
        <taxon>Basidiomycota</taxon>
        <taxon>Agaricomycotina</taxon>
        <taxon>Agaricomycetes</taxon>
        <taxon>Agaricomycetidae</taxon>
        <taxon>Agaricales</taxon>
        <taxon>Agaricineae</taxon>
        <taxon>Psathyrellaceae</taxon>
        <taxon>Coprinopsis</taxon>
    </lineage>
</organism>
<accession>A8N8U4</accession>
<dbReference type="Proteomes" id="UP000001861">
    <property type="component" value="Unassembled WGS sequence"/>
</dbReference>
<dbReference type="OrthoDB" id="407146at2759"/>
<feature type="region of interest" description="Disordered" evidence="1">
    <location>
        <begin position="1"/>
        <end position="47"/>
    </location>
</feature>
<dbReference type="AlphaFoldDB" id="A8N8U4"/>
<feature type="compositionally biased region" description="Low complexity" evidence="1">
    <location>
        <begin position="204"/>
        <end position="231"/>
    </location>
</feature>
<evidence type="ECO:0000256" key="1">
    <source>
        <dbReference type="SAM" id="MobiDB-lite"/>
    </source>
</evidence>
<feature type="compositionally biased region" description="Low complexity" evidence="1">
    <location>
        <begin position="102"/>
        <end position="125"/>
    </location>
</feature>
<feature type="region of interest" description="Disordered" evidence="1">
    <location>
        <begin position="93"/>
        <end position="125"/>
    </location>
</feature>
<protein>
    <submittedName>
        <fullName evidence="2">Uncharacterized protein</fullName>
    </submittedName>
</protein>
<dbReference type="VEuPathDB" id="FungiDB:CC1G_00819"/>
<feature type="compositionally biased region" description="Polar residues" evidence="1">
    <location>
        <begin position="184"/>
        <end position="203"/>
    </location>
</feature>
<keyword evidence="3" id="KW-1185">Reference proteome</keyword>
<comment type="caution">
    <text evidence="2">The sequence shown here is derived from an EMBL/GenBank/DDBJ whole genome shotgun (WGS) entry which is preliminary data.</text>
</comment>
<evidence type="ECO:0000313" key="3">
    <source>
        <dbReference type="Proteomes" id="UP000001861"/>
    </source>
</evidence>
<dbReference type="RefSeq" id="XP_001831272.2">
    <property type="nucleotide sequence ID" value="XM_001831220.2"/>
</dbReference>
<dbReference type="EMBL" id="AACS02000007">
    <property type="protein sequence ID" value="EAU90435.2"/>
    <property type="molecule type" value="Genomic_DNA"/>
</dbReference>
<dbReference type="SUPFAM" id="SSF53182">
    <property type="entry name" value="Pyrrolidone carboxyl peptidase (pyroglutamate aminopeptidase)"/>
    <property type="match status" value="1"/>
</dbReference>
<gene>
    <name evidence="2" type="ORF">CC1G_00819</name>
</gene>
<feature type="compositionally biased region" description="Polar residues" evidence="1">
    <location>
        <begin position="12"/>
        <end position="23"/>
    </location>
</feature>